<dbReference type="OMA" id="CCAVAGR"/>
<dbReference type="InterPro" id="IPR001841">
    <property type="entry name" value="Znf_RING"/>
</dbReference>
<dbReference type="GeneID" id="101254466"/>
<evidence type="ECO:0000313" key="17">
    <source>
        <dbReference type="EnsemblPlants" id="Solyc00g007220.3.1.1"/>
    </source>
</evidence>
<reference evidence="17" key="1">
    <citation type="journal article" date="2012" name="Nature">
        <title>The tomato genome sequence provides insights into fleshy fruit evolution.</title>
        <authorList>
            <consortium name="Tomato Genome Consortium"/>
        </authorList>
    </citation>
    <scope>NUCLEOTIDE SEQUENCE [LARGE SCALE GENOMIC DNA]</scope>
    <source>
        <strain evidence="17">cv. Heinz 1706</strain>
    </source>
</reference>
<dbReference type="PROSITE" id="PS50089">
    <property type="entry name" value="ZF_RING_2"/>
    <property type="match status" value="1"/>
</dbReference>
<keyword evidence="6 15" id="KW-0812">Transmembrane</keyword>
<protein>
    <recommendedName>
        <fullName evidence="4">RING-type E3 ubiquitin transferase</fullName>
        <ecNumber evidence="4">2.3.2.27</ecNumber>
    </recommendedName>
</protein>
<evidence type="ECO:0000256" key="15">
    <source>
        <dbReference type="SAM" id="Phobius"/>
    </source>
</evidence>
<dbReference type="PANTHER" id="PTHR45798:SF71">
    <property type="entry name" value="RING-H2 FINGER PROTEIN ATL80-LIKE"/>
    <property type="match status" value="1"/>
</dbReference>
<dbReference type="OrthoDB" id="8062037at2759"/>
<keyword evidence="10" id="KW-0862">Zinc</keyword>
<dbReference type="GO" id="GO:0008270">
    <property type="term" value="F:zinc ion binding"/>
    <property type="evidence" value="ECO:0007669"/>
    <property type="project" value="UniProtKB-KW"/>
</dbReference>
<organism evidence="17">
    <name type="scientific">Solanum lycopersicum</name>
    <name type="common">Tomato</name>
    <name type="synonym">Lycopersicon esculentum</name>
    <dbReference type="NCBI Taxonomy" id="4081"/>
    <lineage>
        <taxon>Eukaryota</taxon>
        <taxon>Viridiplantae</taxon>
        <taxon>Streptophyta</taxon>
        <taxon>Embryophyta</taxon>
        <taxon>Tracheophyta</taxon>
        <taxon>Spermatophyta</taxon>
        <taxon>Magnoliopsida</taxon>
        <taxon>eudicotyledons</taxon>
        <taxon>Gunneridae</taxon>
        <taxon>Pentapetalae</taxon>
        <taxon>asterids</taxon>
        <taxon>lamiids</taxon>
        <taxon>Solanales</taxon>
        <taxon>Solanaceae</taxon>
        <taxon>Solanoideae</taxon>
        <taxon>Solaneae</taxon>
        <taxon>Solanum</taxon>
        <taxon>Solanum subgen. Lycopersicon</taxon>
    </lineage>
</organism>
<accession>A0A3Q7EQ96</accession>
<evidence type="ECO:0000313" key="18">
    <source>
        <dbReference type="Proteomes" id="UP000004994"/>
    </source>
</evidence>
<evidence type="ECO:0000256" key="6">
    <source>
        <dbReference type="ARBA" id="ARBA00022692"/>
    </source>
</evidence>
<evidence type="ECO:0000256" key="10">
    <source>
        <dbReference type="ARBA" id="ARBA00022833"/>
    </source>
</evidence>
<keyword evidence="12 15" id="KW-0472">Membrane</keyword>
<gene>
    <name evidence="17" type="primary">LOC101254466</name>
</gene>
<comment type="pathway">
    <text evidence="3">Protein modification; protein ubiquitination.</text>
</comment>
<evidence type="ECO:0000256" key="4">
    <source>
        <dbReference type="ARBA" id="ARBA00012483"/>
    </source>
</evidence>
<dbReference type="InterPro" id="IPR052788">
    <property type="entry name" value="RING-type_E3_ligase_ATL"/>
</dbReference>
<proteinExistence type="inferred from homology"/>
<dbReference type="Gene3D" id="3.30.40.10">
    <property type="entry name" value="Zinc/RING finger domain, C3HC4 (zinc finger)"/>
    <property type="match status" value="1"/>
</dbReference>
<comment type="similarity">
    <text evidence="13">Belongs to the RING-type zinc finger family. ATL subfamily.</text>
</comment>
<keyword evidence="18" id="KW-1185">Reference proteome</keyword>
<feature type="transmembrane region" description="Helical" evidence="15">
    <location>
        <begin position="40"/>
        <end position="60"/>
    </location>
</feature>
<evidence type="ECO:0000256" key="7">
    <source>
        <dbReference type="ARBA" id="ARBA00022723"/>
    </source>
</evidence>
<sequence length="183" mass="19542">MMPPPVLRFLLSTASSSPPPAKYTSADPPSSFAPVEPDYVIIIAALLCGVICIIGLISVARCAWLRRTGGSTGGQSSAAANKGLKKKVLRSLPKFKFDPASSSTEAASECAICLAEYTRGDEIKVLPQCRHVFHVHCIDTWLGSHSSCPTCRQILQTGRCRRCGEFSGNSNAGTQIQGRNCLT</sequence>
<dbReference type="CDD" id="cd16461">
    <property type="entry name" value="RING-H2_EL5-like"/>
    <property type="match status" value="1"/>
</dbReference>
<dbReference type="InParanoid" id="A0A3Q7EQ96"/>
<dbReference type="GO" id="GO:0016020">
    <property type="term" value="C:membrane"/>
    <property type="evidence" value="ECO:0007669"/>
    <property type="project" value="UniProtKB-SubCell"/>
</dbReference>
<evidence type="ECO:0000256" key="1">
    <source>
        <dbReference type="ARBA" id="ARBA00000900"/>
    </source>
</evidence>
<evidence type="ECO:0000256" key="12">
    <source>
        <dbReference type="ARBA" id="ARBA00023136"/>
    </source>
</evidence>
<dbReference type="PANTHER" id="PTHR45798">
    <property type="entry name" value="RING-H2 FINGER PROTEIN ATL61-RELATED-RELATED"/>
    <property type="match status" value="1"/>
</dbReference>
<dbReference type="EC" id="2.3.2.27" evidence="4"/>
<evidence type="ECO:0000256" key="8">
    <source>
        <dbReference type="ARBA" id="ARBA00022771"/>
    </source>
</evidence>
<dbReference type="FunFam" id="3.30.40.10:FF:000187">
    <property type="entry name" value="E3 ubiquitin-protein ligase ATL6"/>
    <property type="match status" value="1"/>
</dbReference>
<evidence type="ECO:0000259" key="16">
    <source>
        <dbReference type="PROSITE" id="PS50089"/>
    </source>
</evidence>
<keyword evidence="8 14" id="KW-0863">Zinc-finger</keyword>
<comment type="subcellular location">
    <subcellularLocation>
        <location evidence="2">Membrane</location>
        <topology evidence="2">Single-pass membrane protein</topology>
    </subcellularLocation>
</comment>
<dbReference type="PaxDb" id="4081-Solyc00g007220.2.1"/>
<evidence type="ECO:0000256" key="9">
    <source>
        <dbReference type="ARBA" id="ARBA00022786"/>
    </source>
</evidence>
<dbReference type="AlphaFoldDB" id="A0A3Q7EQ96"/>
<dbReference type="SMART" id="SM00184">
    <property type="entry name" value="RING"/>
    <property type="match status" value="1"/>
</dbReference>
<evidence type="ECO:0000256" key="11">
    <source>
        <dbReference type="ARBA" id="ARBA00022989"/>
    </source>
</evidence>
<keyword evidence="9" id="KW-0833">Ubl conjugation pathway</keyword>
<keyword evidence="5" id="KW-0808">Transferase</keyword>
<evidence type="ECO:0000256" key="5">
    <source>
        <dbReference type="ARBA" id="ARBA00022679"/>
    </source>
</evidence>
<keyword evidence="11 15" id="KW-1133">Transmembrane helix</keyword>
<reference evidence="17" key="2">
    <citation type="submission" date="2019-01" db="UniProtKB">
        <authorList>
            <consortium name="EnsemblPlants"/>
        </authorList>
    </citation>
    <scope>IDENTIFICATION</scope>
    <source>
        <strain evidence="17">cv. Heinz 1706</strain>
    </source>
</reference>
<dbReference type="Pfam" id="PF13639">
    <property type="entry name" value="zf-RING_2"/>
    <property type="match status" value="1"/>
</dbReference>
<feature type="domain" description="RING-type" evidence="16">
    <location>
        <begin position="110"/>
        <end position="152"/>
    </location>
</feature>
<dbReference type="InterPro" id="IPR013083">
    <property type="entry name" value="Znf_RING/FYVE/PHD"/>
</dbReference>
<name>A0A3Q7EQ96_SOLLC</name>
<evidence type="ECO:0000256" key="13">
    <source>
        <dbReference type="ARBA" id="ARBA00024209"/>
    </source>
</evidence>
<comment type="catalytic activity">
    <reaction evidence="1">
        <text>S-ubiquitinyl-[E2 ubiquitin-conjugating enzyme]-L-cysteine + [acceptor protein]-L-lysine = [E2 ubiquitin-conjugating enzyme]-L-cysteine + N(6)-ubiquitinyl-[acceptor protein]-L-lysine.</text>
        <dbReference type="EC" id="2.3.2.27"/>
    </reaction>
</comment>
<dbReference type="SUPFAM" id="SSF57850">
    <property type="entry name" value="RING/U-box"/>
    <property type="match status" value="1"/>
</dbReference>
<dbReference type="Proteomes" id="UP000004994">
    <property type="component" value="Chromosome 2"/>
</dbReference>
<keyword evidence="7" id="KW-0479">Metal-binding</keyword>
<dbReference type="GO" id="GO:0061630">
    <property type="term" value="F:ubiquitin protein ligase activity"/>
    <property type="evidence" value="ECO:0000318"/>
    <property type="project" value="GO_Central"/>
</dbReference>
<dbReference type="EnsemblPlants" id="Solyc00g007220.3.1">
    <property type="protein sequence ID" value="Solyc00g007220.3.1.1"/>
    <property type="gene ID" value="Solyc00g007220.3"/>
</dbReference>
<evidence type="ECO:0000256" key="3">
    <source>
        <dbReference type="ARBA" id="ARBA00004906"/>
    </source>
</evidence>
<evidence type="ECO:0000256" key="14">
    <source>
        <dbReference type="PROSITE-ProRule" id="PRU00175"/>
    </source>
</evidence>
<dbReference type="KEGG" id="sly:101254466"/>
<evidence type="ECO:0000256" key="2">
    <source>
        <dbReference type="ARBA" id="ARBA00004167"/>
    </source>
</evidence>
<dbReference type="Gramene" id="Solyc00g007220.3.1">
    <property type="protein sequence ID" value="Solyc00g007220.3.1.1"/>
    <property type="gene ID" value="Solyc00g007220.3"/>
</dbReference>